<feature type="region of interest" description="Disordered" evidence="3">
    <location>
        <begin position="247"/>
        <end position="701"/>
    </location>
</feature>
<feature type="compositionally biased region" description="Basic and acidic residues" evidence="3">
    <location>
        <begin position="333"/>
        <end position="357"/>
    </location>
</feature>
<protein>
    <submittedName>
        <fullName evidence="5">Cat eye syndrome critical region protein 2</fullName>
    </submittedName>
</protein>
<feature type="region of interest" description="Disordered" evidence="3">
    <location>
        <begin position="1621"/>
        <end position="1663"/>
    </location>
</feature>
<feature type="compositionally biased region" description="Basic and acidic residues" evidence="3">
    <location>
        <begin position="1152"/>
        <end position="1180"/>
    </location>
</feature>
<dbReference type="InterPro" id="IPR029614">
    <property type="entry name" value="CECR2"/>
</dbReference>
<feature type="compositionally biased region" description="Polar residues" evidence="3">
    <location>
        <begin position="1184"/>
        <end position="1201"/>
    </location>
</feature>
<dbReference type="Proteomes" id="UP000326759">
    <property type="component" value="Unassembled WGS sequence"/>
</dbReference>
<feature type="compositionally biased region" description="Polar residues" evidence="3">
    <location>
        <begin position="1647"/>
        <end position="1663"/>
    </location>
</feature>
<feature type="compositionally biased region" description="Basic residues" evidence="3">
    <location>
        <begin position="272"/>
        <end position="287"/>
    </location>
</feature>
<keyword evidence="6" id="KW-1185">Reference proteome</keyword>
<dbReference type="GO" id="GO:0006338">
    <property type="term" value="P:chromatin remodeling"/>
    <property type="evidence" value="ECO:0007669"/>
    <property type="project" value="InterPro"/>
</dbReference>
<reference evidence="5 6" key="1">
    <citation type="journal article" date="2019" name="PLoS Biol.">
        <title>Sex chromosomes control vertical transmission of feminizing Wolbachia symbionts in an isopod.</title>
        <authorList>
            <person name="Becking T."/>
            <person name="Chebbi M.A."/>
            <person name="Giraud I."/>
            <person name="Moumen B."/>
            <person name="Laverre T."/>
            <person name="Caubet Y."/>
            <person name="Peccoud J."/>
            <person name="Gilbert C."/>
            <person name="Cordaux R."/>
        </authorList>
    </citation>
    <scope>NUCLEOTIDE SEQUENCE [LARGE SCALE GENOMIC DNA]</scope>
    <source>
        <strain evidence="5">ANa2</strain>
        <tissue evidence="5">Whole body excluding digestive tract and cuticle</tissue>
    </source>
</reference>
<feature type="compositionally biased region" description="Basic residues" evidence="3">
    <location>
        <begin position="33"/>
        <end position="52"/>
    </location>
</feature>
<feature type="compositionally biased region" description="Pro residues" evidence="3">
    <location>
        <begin position="1203"/>
        <end position="1216"/>
    </location>
</feature>
<feature type="compositionally biased region" description="Polar residues" evidence="3">
    <location>
        <begin position="1520"/>
        <end position="1554"/>
    </location>
</feature>
<gene>
    <name evidence="5" type="primary">CECR2</name>
    <name evidence="5" type="ORF">Anas_12995</name>
</gene>
<dbReference type="Gene3D" id="1.20.920.10">
    <property type="entry name" value="Bromodomain-like"/>
    <property type="match status" value="1"/>
</dbReference>
<proteinExistence type="predicted"/>
<feature type="region of interest" description="Disordered" evidence="3">
    <location>
        <begin position="1520"/>
        <end position="1586"/>
    </location>
</feature>
<feature type="compositionally biased region" description="Basic and acidic residues" evidence="3">
    <location>
        <begin position="763"/>
        <end position="775"/>
    </location>
</feature>
<dbReference type="OrthoDB" id="303107at2759"/>
<dbReference type="InterPro" id="IPR001487">
    <property type="entry name" value="Bromodomain"/>
</dbReference>
<dbReference type="SMART" id="SM00297">
    <property type="entry name" value="BROMO"/>
    <property type="match status" value="1"/>
</dbReference>
<feature type="region of interest" description="Disordered" evidence="3">
    <location>
        <begin position="1050"/>
        <end position="1343"/>
    </location>
</feature>
<dbReference type="SUPFAM" id="SSF47370">
    <property type="entry name" value="Bromodomain"/>
    <property type="match status" value="1"/>
</dbReference>
<feature type="compositionally biased region" description="Basic and acidic residues" evidence="3">
    <location>
        <begin position="1"/>
        <end position="19"/>
    </location>
</feature>
<feature type="region of interest" description="Disordered" evidence="3">
    <location>
        <begin position="722"/>
        <end position="784"/>
    </location>
</feature>
<feature type="compositionally biased region" description="Basic and acidic residues" evidence="3">
    <location>
        <begin position="439"/>
        <end position="461"/>
    </location>
</feature>
<dbReference type="CDD" id="cd05509">
    <property type="entry name" value="Bromo_gcn5_like"/>
    <property type="match status" value="1"/>
</dbReference>
<dbReference type="PANTHER" id="PTHR47092">
    <property type="entry name" value="CAT EYE SYNDROME CRITICAL REGION PROTEIN 2"/>
    <property type="match status" value="1"/>
</dbReference>
<evidence type="ECO:0000313" key="6">
    <source>
        <dbReference type="Proteomes" id="UP000326759"/>
    </source>
</evidence>
<accession>A0A5N5SXB4</accession>
<organism evidence="5 6">
    <name type="scientific">Armadillidium nasatum</name>
    <dbReference type="NCBI Taxonomy" id="96803"/>
    <lineage>
        <taxon>Eukaryota</taxon>
        <taxon>Metazoa</taxon>
        <taxon>Ecdysozoa</taxon>
        <taxon>Arthropoda</taxon>
        <taxon>Crustacea</taxon>
        <taxon>Multicrustacea</taxon>
        <taxon>Malacostraca</taxon>
        <taxon>Eumalacostraca</taxon>
        <taxon>Peracarida</taxon>
        <taxon>Isopoda</taxon>
        <taxon>Oniscidea</taxon>
        <taxon>Crinocheta</taxon>
        <taxon>Armadillidiidae</taxon>
        <taxon>Armadillidium</taxon>
    </lineage>
</organism>
<feature type="compositionally biased region" description="Basic and acidic residues" evidence="3">
    <location>
        <begin position="900"/>
        <end position="921"/>
    </location>
</feature>
<dbReference type="PROSITE" id="PS00633">
    <property type="entry name" value="BROMODOMAIN_1"/>
    <property type="match status" value="1"/>
</dbReference>
<feature type="region of interest" description="Disordered" evidence="3">
    <location>
        <begin position="1"/>
        <end position="56"/>
    </location>
</feature>
<feature type="compositionally biased region" description="Basic and acidic residues" evidence="3">
    <location>
        <begin position="541"/>
        <end position="555"/>
    </location>
</feature>
<evidence type="ECO:0000256" key="1">
    <source>
        <dbReference type="ARBA" id="ARBA00023117"/>
    </source>
</evidence>
<feature type="compositionally biased region" description="Basic and acidic residues" evidence="3">
    <location>
        <begin position="255"/>
        <end position="271"/>
    </location>
</feature>
<comment type="caution">
    <text evidence="5">The sequence shown here is derived from an EMBL/GenBank/DDBJ whole genome shotgun (WGS) entry which is preliminary data.</text>
</comment>
<dbReference type="PROSITE" id="PS50014">
    <property type="entry name" value="BROMODOMAIN_2"/>
    <property type="match status" value="1"/>
</dbReference>
<sequence>WPDRTDDEVLHERNKKLSEDDFPYDEDSPPGYRSRKEKKPHHHHHHRKHHHKRSDDDLKKPQIFLVFLNFRVYSGRKTNNSLSSLAFSLTPAAVVPEPPTQIVTSPPNKKRVKRSHMLLQTEDDLRTGMYKVLEHLRDHEDAWPFLDPVDETFAPNYYAVIRRPMYITKMESRLDSGFYTNLSMFEADFKLMMDNCKLYNGPESEYTHMAYTLEKVFAKLKSKYLETEFSSDEEIYIDMSFQQQSVTKKSRKRKSIEEETKKYGEVDEEKKSRRGRQKKKVGRKPKNRTPEAVIAKTRRGRGRKRKEGKEKEKSSGKTKHRNKNNDSSLLDEGDLKDTDEVENEREVKGEDNNKQLIEEEEEDEDEDDDDYGEPLLLVREDPYPEDEDEEEKLSGRLSPEIFDGEVEGTPISLERPSSPLSPDIKSLKDDYEPLSPSRWKKEPDKLVSSKEESDTELKPPVEEDEIIESPKKKNKRGREKKVSKAEKKKKKRNETVAIQVEKEDRVPSPVGCSDSDDSVRDDGIFLYYNKMEDEGDDDGEKEERKDSVNERHNELFGEIGDIEDDGKENEEAEESKSFTEPDVEDENENNDKRARNSNSSSCSSSTHSSKHEKRKKSGSSIKDKKKHHKHGTEKHHSHHHRHHHHHHKSKSKHHHKRKMKHIDPGKESPSKKVLKVEEVYEYSEDDPSSREQDSIANLVPPPLAVVKEEPFENENIVEEVVEEEEEKPAFVKEPSEVATTPVKKKKNRRKGKRDKRKHIKRKEGKENKPGKEKSIKKLSKRKSIKKIIKKKRKRIPIKKMAAIDALSAATEQTLKDITSLLDDPEVPRFTADSPEASPSSPSHRVTSQEFESIALKIEAEYRRKLKMTPTPEKTQHKKKKRKAEDENEEETATKKKKMKKENEKKVEKEKNNGEKKIEKEKNNVELLDNTKELFKDIKDGRIKPGAIIKSKDIAKKEGMVKKETKTSEGKPKAKQNPFGKINKQENSKLTSLIAKAKESRIGLVPNSEVGVSPKLSLGSIILFGDIGTGKNSGTAPAGVTAQVVTLKMKASNPPSHITEEEEEEEKIEEVDEVSPPSEEIVAPSTPRAISGSQQQEFKQEKATPNLSAWFRAFGGPKLTATPRKKMEGDDEDEEEEEEKLEDTDVNMCEEDGIAKENEDAEEERKGYVEDDKEIVGEEVKPNSPEGSVNENPISSPRPSNHSPEPPLSPQPPLSPEKPPETPWFDKLGEKEDEPIWRKNKTEEEDDPYKFEEEELDRAREEAKKLEVERQRKASVSSSGLSDPSPLNIDSDRSPAAFSSEGERSPLTRSPANTRSPVTPGFGTAKQFSPVTDKSPSVPAYSPRFDTSLVKGYPGYEDKSKYQANGTLKVGFYQDMTDKSAIVGDKSDSVKGLDQKIKESPIYSPTVPYVSPLYSNKDSSICKQKSPGRYGSYYSSIDSSTLDKPKTPGYYSTSAPSTPSDRPSPVPGTIQAPTPTEDKQKTQYSYYNYDPTKSLTDQYKNTGSNVSKTFFTNDVSSKTIERSPITNTNDPISGGSMNSPINLPIISKSTPSNVIEKSDSQPPKKRVHQQSQIQTNIAPDTSVPSWGDKRAEIDRLATATPLRSPFSPHPLPANLANLSHIVSRIPEPSEADVSEKEPSDRLAHDLQHSSVSSGRQSRPVNSFV</sequence>
<dbReference type="PRINTS" id="PR00503">
    <property type="entry name" value="BROMODOMAIN"/>
</dbReference>
<feature type="compositionally biased region" description="Basic and acidic residues" evidence="3">
    <location>
        <begin position="958"/>
        <end position="971"/>
    </location>
</feature>
<feature type="region of interest" description="Disordered" evidence="3">
    <location>
        <begin position="818"/>
        <end position="921"/>
    </location>
</feature>
<feature type="compositionally biased region" description="Basic residues" evidence="3">
    <location>
        <begin position="608"/>
        <end position="660"/>
    </location>
</feature>
<feature type="compositionally biased region" description="Acidic residues" evidence="3">
    <location>
        <begin position="358"/>
        <end position="372"/>
    </location>
</feature>
<feature type="compositionally biased region" description="Polar residues" evidence="3">
    <location>
        <begin position="1306"/>
        <end position="1316"/>
    </location>
</feature>
<dbReference type="InterPro" id="IPR036427">
    <property type="entry name" value="Bromodomain-like_sf"/>
</dbReference>
<dbReference type="Pfam" id="PF00439">
    <property type="entry name" value="Bromodomain"/>
    <property type="match status" value="1"/>
</dbReference>
<feature type="compositionally biased region" description="Polar residues" evidence="3">
    <location>
        <begin position="1449"/>
        <end position="1460"/>
    </location>
</feature>
<evidence type="ECO:0000313" key="5">
    <source>
        <dbReference type="EMBL" id="KAB7498876.1"/>
    </source>
</evidence>
<feature type="compositionally biased region" description="Low complexity" evidence="3">
    <location>
        <begin position="1274"/>
        <end position="1286"/>
    </location>
</feature>
<dbReference type="InterPro" id="IPR018359">
    <property type="entry name" value="Bromodomain_CS"/>
</dbReference>
<dbReference type="GO" id="GO:0090537">
    <property type="term" value="C:CERF complex"/>
    <property type="evidence" value="ECO:0007669"/>
    <property type="project" value="InterPro"/>
</dbReference>
<feature type="compositionally biased region" description="Basic residues" evidence="3">
    <location>
        <begin position="742"/>
        <end position="762"/>
    </location>
</feature>
<feature type="compositionally biased region" description="Low complexity" evidence="3">
    <location>
        <begin position="833"/>
        <end position="842"/>
    </location>
</feature>
<evidence type="ECO:0000256" key="3">
    <source>
        <dbReference type="SAM" id="MobiDB-lite"/>
    </source>
</evidence>
<feature type="non-terminal residue" evidence="5">
    <location>
        <position position="1"/>
    </location>
</feature>
<dbReference type="EMBL" id="SEYY01018902">
    <property type="protein sequence ID" value="KAB7498876.1"/>
    <property type="molecule type" value="Genomic_DNA"/>
</dbReference>
<feature type="domain" description="Bromo" evidence="4">
    <location>
        <begin position="137"/>
        <end position="207"/>
    </location>
</feature>
<feature type="compositionally biased region" description="Acidic residues" evidence="3">
    <location>
        <begin position="560"/>
        <end position="573"/>
    </location>
</feature>
<keyword evidence="1 2" id="KW-0103">Bromodomain</keyword>
<feature type="compositionally biased region" description="Polar residues" evidence="3">
    <location>
        <begin position="1090"/>
        <end position="1106"/>
    </location>
</feature>
<feature type="compositionally biased region" description="Polar residues" evidence="3">
    <location>
        <begin position="1568"/>
        <end position="1583"/>
    </location>
</feature>
<feature type="compositionally biased region" description="Acidic residues" evidence="3">
    <location>
        <begin position="1242"/>
        <end position="1255"/>
    </location>
</feature>
<feature type="region of interest" description="Disordered" evidence="3">
    <location>
        <begin position="1414"/>
        <end position="1483"/>
    </location>
</feature>
<feature type="compositionally biased region" description="Basic and acidic residues" evidence="3">
    <location>
        <begin position="1256"/>
        <end position="1271"/>
    </location>
</feature>
<feature type="compositionally biased region" description="Polar residues" evidence="3">
    <location>
        <begin position="1325"/>
        <end position="1334"/>
    </location>
</feature>
<feature type="compositionally biased region" description="Acidic residues" evidence="3">
    <location>
        <begin position="1128"/>
        <end position="1151"/>
    </location>
</feature>
<feature type="compositionally biased region" description="Basic and acidic residues" evidence="3">
    <location>
        <begin position="1632"/>
        <end position="1646"/>
    </location>
</feature>
<feature type="region of interest" description="Disordered" evidence="3">
    <location>
        <begin position="958"/>
        <end position="984"/>
    </location>
</feature>
<feature type="compositionally biased region" description="Basic and acidic residues" evidence="3">
    <location>
        <begin position="1226"/>
        <end position="1241"/>
    </location>
</feature>
<feature type="compositionally biased region" description="Basic residues" evidence="3">
    <location>
        <begin position="296"/>
        <end position="306"/>
    </location>
</feature>
<evidence type="ECO:0000256" key="2">
    <source>
        <dbReference type="PROSITE-ProRule" id="PRU00035"/>
    </source>
</evidence>
<dbReference type="PANTHER" id="PTHR47092:SF1">
    <property type="entry name" value="CHROMATIN REMODELING REGULATOR CECR2"/>
    <property type="match status" value="1"/>
</dbReference>
<evidence type="ECO:0000259" key="4">
    <source>
        <dbReference type="PROSITE" id="PS50014"/>
    </source>
</evidence>
<feature type="compositionally biased region" description="Acidic residues" evidence="3">
    <location>
        <begin position="1059"/>
        <end position="1072"/>
    </location>
</feature>
<name>A0A5N5SXB4_9CRUS</name>
<feature type="compositionally biased region" description="Low complexity" evidence="3">
    <location>
        <begin position="597"/>
        <end position="607"/>
    </location>
</feature>
<feature type="compositionally biased region" description="Basic and acidic residues" evidence="3">
    <location>
        <begin position="661"/>
        <end position="678"/>
    </location>
</feature>